<gene>
    <name evidence="4" type="ORF">ABMA28_010840</name>
</gene>
<feature type="compositionally biased region" description="Low complexity" evidence="2">
    <location>
        <begin position="292"/>
        <end position="304"/>
    </location>
</feature>
<evidence type="ECO:0000256" key="1">
    <source>
        <dbReference type="ARBA" id="ARBA00023125"/>
    </source>
</evidence>
<name>A0ABD0S8J0_LOXSC</name>
<feature type="region of interest" description="Disordered" evidence="2">
    <location>
        <begin position="288"/>
        <end position="361"/>
    </location>
</feature>
<feature type="region of interest" description="Disordered" evidence="2">
    <location>
        <begin position="143"/>
        <end position="176"/>
    </location>
</feature>
<feature type="compositionally biased region" description="Polar residues" evidence="2">
    <location>
        <begin position="9"/>
        <end position="24"/>
    </location>
</feature>
<comment type="caution">
    <text evidence="4">The sequence shown here is derived from an EMBL/GenBank/DDBJ whole genome shotgun (WGS) entry which is preliminary data.</text>
</comment>
<dbReference type="PANTHER" id="PTHR35617:SF3">
    <property type="entry name" value="CORE-BINDING (CB) DOMAIN-CONTAINING PROTEIN"/>
    <property type="match status" value="1"/>
</dbReference>
<dbReference type="InterPro" id="IPR044068">
    <property type="entry name" value="CB"/>
</dbReference>
<evidence type="ECO:0000313" key="4">
    <source>
        <dbReference type="EMBL" id="KAL0810006.1"/>
    </source>
</evidence>
<feature type="region of interest" description="Disordered" evidence="2">
    <location>
        <begin position="1"/>
        <end position="24"/>
    </location>
</feature>
<feature type="compositionally biased region" description="Polar residues" evidence="2">
    <location>
        <begin position="156"/>
        <end position="175"/>
    </location>
</feature>
<evidence type="ECO:0000256" key="2">
    <source>
        <dbReference type="SAM" id="MobiDB-lite"/>
    </source>
</evidence>
<evidence type="ECO:0000313" key="5">
    <source>
        <dbReference type="Proteomes" id="UP001549921"/>
    </source>
</evidence>
<dbReference type="GO" id="GO:0003677">
    <property type="term" value="F:DNA binding"/>
    <property type="evidence" value="ECO:0007669"/>
    <property type="project" value="UniProtKB-KW"/>
</dbReference>
<dbReference type="Proteomes" id="UP001549921">
    <property type="component" value="Unassembled WGS sequence"/>
</dbReference>
<proteinExistence type="predicted"/>
<dbReference type="InterPro" id="IPR010998">
    <property type="entry name" value="Integrase_recombinase_N"/>
</dbReference>
<evidence type="ECO:0000259" key="3">
    <source>
        <dbReference type="PROSITE" id="PS51900"/>
    </source>
</evidence>
<dbReference type="AlphaFoldDB" id="A0ABD0S8J0"/>
<dbReference type="PROSITE" id="PS51900">
    <property type="entry name" value="CB"/>
    <property type="match status" value="1"/>
</dbReference>
<dbReference type="PANTHER" id="PTHR35617">
    <property type="entry name" value="PHAGE_INTEGRASE DOMAIN-CONTAINING PROTEIN"/>
    <property type="match status" value="1"/>
</dbReference>
<feature type="domain" description="Core-binding (CB)" evidence="3">
    <location>
        <begin position="365"/>
        <end position="455"/>
    </location>
</feature>
<keyword evidence="1" id="KW-0238">DNA-binding</keyword>
<dbReference type="SUPFAM" id="SSF47823">
    <property type="entry name" value="lambda integrase-like, N-terminal domain"/>
    <property type="match status" value="1"/>
</dbReference>
<dbReference type="Gene3D" id="1.10.150.130">
    <property type="match status" value="1"/>
</dbReference>
<organism evidence="4 5">
    <name type="scientific">Loxostege sticticalis</name>
    <name type="common">Beet webworm moth</name>
    <dbReference type="NCBI Taxonomy" id="481309"/>
    <lineage>
        <taxon>Eukaryota</taxon>
        <taxon>Metazoa</taxon>
        <taxon>Ecdysozoa</taxon>
        <taxon>Arthropoda</taxon>
        <taxon>Hexapoda</taxon>
        <taxon>Insecta</taxon>
        <taxon>Pterygota</taxon>
        <taxon>Neoptera</taxon>
        <taxon>Endopterygota</taxon>
        <taxon>Lepidoptera</taxon>
        <taxon>Glossata</taxon>
        <taxon>Ditrysia</taxon>
        <taxon>Pyraloidea</taxon>
        <taxon>Crambidae</taxon>
        <taxon>Pyraustinae</taxon>
        <taxon>Loxostege</taxon>
    </lineage>
</organism>
<dbReference type="EMBL" id="JBEDNZ010000027">
    <property type="protein sequence ID" value="KAL0810006.1"/>
    <property type="molecule type" value="Genomic_DNA"/>
</dbReference>
<feature type="compositionally biased region" description="Basic and acidic residues" evidence="2">
    <location>
        <begin position="348"/>
        <end position="361"/>
    </location>
</feature>
<protein>
    <recommendedName>
        <fullName evidence="3">Core-binding (CB) domain-containing protein</fullName>
    </recommendedName>
</protein>
<reference evidence="4 5" key="1">
    <citation type="submission" date="2024-06" db="EMBL/GenBank/DDBJ databases">
        <title>A chromosome-level genome assembly of beet webworm, Loxostege sticticalis.</title>
        <authorList>
            <person name="Zhang Y."/>
        </authorList>
    </citation>
    <scope>NUCLEOTIDE SEQUENCE [LARGE SCALE GENOMIC DNA]</scope>
    <source>
        <strain evidence="4">AQ028</strain>
        <tissue evidence="4">Male pupae</tissue>
    </source>
</reference>
<accession>A0ABD0S8J0</accession>
<sequence length="573" mass="64274">MEYSAEHQVPSNAQNRKNYYSTTQDPKEKLVVMAHSQNYSRKHKFCVLCCTNGKTTLQTNPNRSQYVARKRQEQEIPASTTRNKRTTMVARKCQHTISHSPQGSNNIHNHRCIQPRMGSDSERHTHNRHLEQGTTILAQQSEGVMDAAKSHRNVDSRSPGSNNFGADRQQNGSRLHQQRRWNKIIDTVTVDYSHTSGGSSQQVTSHRTLLTRKVQPISRQPIQISTDARMDPVKPNIKGNIRQTRHSNDRSVCKLAIGGCGSVCVRGCPGPRLCLRERVQQTLALPTRLAFPSSTPHTTSPTASGKELRKISVSGPEMGENLLESGTTPKSPVPTIDDIQPTPSPGRSTDRETTTGCRDTRFAGMEGSGWTRLVGSWHENDRTLLESAWRKSTLKTYGVAWEKWRAWSKDKCAVDNPEPSDLARFMSYLHNETKLAPSTIAVHKSVVSTFANPVKSEALSGHTIVRQMMKAISVTKPPCRKPTTWDVSKLIEYLQHYDIDVESIFQVSRHVAALLLLCSGRRIHDLTLLDISSEFFEDANDHIVLWPKFGSKTDSSTYRQAVCPRNVGMLGRI</sequence>
<feature type="region of interest" description="Disordered" evidence="2">
    <location>
        <begin position="69"/>
        <end position="88"/>
    </location>
</feature>